<dbReference type="Pfam" id="PF13802">
    <property type="entry name" value="Gal_mutarotas_2"/>
    <property type="match status" value="1"/>
</dbReference>
<evidence type="ECO:0000256" key="3">
    <source>
        <dbReference type="ARBA" id="ARBA00007806"/>
    </source>
</evidence>
<dbReference type="Gene3D" id="2.60.40.1760">
    <property type="entry name" value="glycosyl hydrolase (family 31)"/>
    <property type="match status" value="1"/>
</dbReference>
<evidence type="ECO:0000313" key="15">
    <source>
        <dbReference type="EMBL" id="RZC40267.1"/>
    </source>
</evidence>
<evidence type="ECO:0000313" key="16">
    <source>
        <dbReference type="Proteomes" id="UP000292052"/>
    </source>
</evidence>
<keyword evidence="6" id="KW-0256">Endoplasmic reticulum</keyword>
<feature type="domain" description="Glycoside hydrolase family 31 TIM barrel" evidence="12">
    <location>
        <begin position="287"/>
        <end position="616"/>
    </location>
</feature>
<gene>
    <name evidence="15" type="ORF">BDFB_010196</name>
</gene>
<evidence type="ECO:0000256" key="7">
    <source>
        <dbReference type="ARBA" id="ARBA00023180"/>
    </source>
</evidence>
<keyword evidence="4 11" id="KW-0732">Signal</keyword>
<evidence type="ECO:0000256" key="5">
    <source>
        <dbReference type="ARBA" id="ARBA00022801"/>
    </source>
</evidence>
<dbReference type="STRING" id="1661398.A0A482W6B9"/>
<keyword evidence="16" id="KW-1185">Reference proteome</keyword>
<comment type="similarity">
    <text evidence="3 10">Belongs to the glycosyl hydrolase 31 family.</text>
</comment>
<comment type="pathway">
    <text evidence="2">Glycan metabolism; N-glycan metabolism.</text>
</comment>
<dbReference type="SUPFAM" id="SSF74650">
    <property type="entry name" value="Galactose mutarotase-like"/>
    <property type="match status" value="1"/>
</dbReference>
<evidence type="ECO:0000256" key="6">
    <source>
        <dbReference type="ARBA" id="ARBA00022824"/>
    </source>
</evidence>
<keyword evidence="7" id="KW-0325">Glycoprotein</keyword>
<keyword evidence="5 10" id="KW-0378">Hydrolase</keyword>
<dbReference type="CDD" id="cd06603">
    <property type="entry name" value="GH31_GANC_GANAB_alpha"/>
    <property type="match status" value="1"/>
</dbReference>
<evidence type="ECO:0000259" key="13">
    <source>
        <dbReference type="Pfam" id="PF13802"/>
    </source>
</evidence>
<feature type="chain" id="PRO_5019767142" description="Glucosidase II subunit alpha" evidence="11">
    <location>
        <begin position="18"/>
        <end position="843"/>
    </location>
</feature>
<evidence type="ECO:0000256" key="2">
    <source>
        <dbReference type="ARBA" id="ARBA00004833"/>
    </source>
</evidence>
<proteinExistence type="inferred from homology"/>
<sequence>MWFQLFLLVSSAAFIYAADPNIYRNCSETELCSQLRELQRQNRYEVIIEGATFSKGVASFRVEGVDGSNLFLNITAIEGNIFRVQIEEAVSSRYHLENVLDGEPTIIDFDDVQLTLDSASIIVGNRRAYVTTSPLSVEFYTDEMLQLVIEGDRLTLDNNELSHPFTFGVNFPQAARLYGLHEHADNLALRTTAPGGDDPYRVRTMDLTNYELHSTMAMYGAIPALYGHGVNSTSGLFLHNAAELWVETSNNEAYFMADSGAFDLFVLLGPSIKEVVRQYASLTGVAHLPPIWTLGYHQCRWGYADQEDVQTVIADLDNYDFPVDVIWLDIQHTNNMKFFTWNPGNFSTPFEMLKNLSSTHRYLITLSDPHFKVEEGYFVYDEALARDFFIKNPNGTVFEDQCWPGTSAWMDYLNPEARDYYSSLYLYENWNGTTSTLGGIWNDMNEAAIFNEPNEKTFPYDIIHYGGVSNREIHNMYGYLQTMATHKGLVDRDNGTLRPFILTRAHFAGSQRYAAFWTGDNTAEWGFIPISYSMCLSANLLGISFCGADVGGFFGEPTEELLQRFYQAGAWLPFFREHSNIGSERREPYLYPDNVQQVIREAIKTRYAHLPVWYTLFYEHNRNADPVIRPLFYHYPEDADAFDVDDQLLVGSDILVKVVGEAGVESVQTYFPGGEDLLWFSAQLDGVVYQGTGFNEVPVTIDRIPVFYREGSIISTKQTPRPSTTDMKDDGYTLIAILDDVNLSASGTVYIDDNLSFDYQDSLKYNYISLTANATNVVVSYIDNSDSEGFELVIDEVITVSLVKSKSVSSGEYVKKVYSYTADGVQLSSIRFSGKESVTIKLE</sequence>
<feature type="signal peptide" evidence="11">
    <location>
        <begin position="1"/>
        <end position="17"/>
    </location>
</feature>
<comment type="caution">
    <text evidence="15">The sequence shown here is derived from an EMBL/GenBank/DDBJ whole genome shotgun (WGS) entry which is preliminary data.</text>
</comment>
<keyword evidence="8 10" id="KW-0326">Glycosidase</keyword>
<evidence type="ECO:0000259" key="12">
    <source>
        <dbReference type="Pfam" id="PF01055"/>
    </source>
</evidence>
<dbReference type="GO" id="GO:0030246">
    <property type="term" value="F:carbohydrate binding"/>
    <property type="evidence" value="ECO:0007669"/>
    <property type="project" value="InterPro"/>
</dbReference>
<evidence type="ECO:0000256" key="8">
    <source>
        <dbReference type="ARBA" id="ARBA00023295"/>
    </source>
</evidence>
<dbReference type="PANTHER" id="PTHR22762:SF54">
    <property type="entry name" value="BCDNA.GH04962"/>
    <property type="match status" value="1"/>
</dbReference>
<dbReference type="SUPFAM" id="SSF51011">
    <property type="entry name" value="Glycosyl hydrolase domain"/>
    <property type="match status" value="1"/>
</dbReference>
<dbReference type="Proteomes" id="UP000292052">
    <property type="component" value="Unassembled WGS sequence"/>
</dbReference>
<evidence type="ECO:0000256" key="11">
    <source>
        <dbReference type="SAM" id="SignalP"/>
    </source>
</evidence>
<protein>
    <recommendedName>
        <fullName evidence="9">Glucosidase II subunit alpha</fullName>
    </recommendedName>
</protein>
<dbReference type="InterPro" id="IPR048395">
    <property type="entry name" value="Glyco_hydro_31_C"/>
</dbReference>
<dbReference type="InterPro" id="IPR017853">
    <property type="entry name" value="GH"/>
</dbReference>
<dbReference type="CDD" id="cd14752">
    <property type="entry name" value="GH31_N"/>
    <property type="match status" value="1"/>
</dbReference>
<evidence type="ECO:0000256" key="1">
    <source>
        <dbReference type="ARBA" id="ARBA00004240"/>
    </source>
</evidence>
<dbReference type="InterPro" id="IPR011013">
    <property type="entry name" value="Gal_mutarotase_sf_dom"/>
</dbReference>
<dbReference type="GO" id="GO:0005783">
    <property type="term" value="C:endoplasmic reticulum"/>
    <property type="evidence" value="ECO:0007669"/>
    <property type="project" value="UniProtKB-SubCell"/>
</dbReference>
<accession>A0A482W6B9</accession>
<feature type="domain" description="Glycosyl hydrolase family 31 C-terminal" evidence="14">
    <location>
        <begin position="625"/>
        <end position="714"/>
    </location>
</feature>
<dbReference type="EMBL" id="QDEB01027417">
    <property type="protein sequence ID" value="RZC40267.1"/>
    <property type="molecule type" value="Genomic_DNA"/>
</dbReference>
<dbReference type="AlphaFoldDB" id="A0A482W6B9"/>
<dbReference type="PROSITE" id="PS00129">
    <property type="entry name" value="GLYCOSYL_HYDROL_F31_1"/>
    <property type="match status" value="1"/>
</dbReference>
<evidence type="ECO:0000256" key="4">
    <source>
        <dbReference type="ARBA" id="ARBA00022729"/>
    </source>
</evidence>
<dbReference type="Gene3D" id="3.20.20.80">
    <property type="entry name" value="Glycosidases"/>
    <property type="match status" value="1"/>
</dbReference>
<evidence type="ECO:0000256" key="9">
    <source>
        <dbReference type="ARBA" id="ARBA00042895"/>
    </source>
</evidence>
<evidence type="ECO:0000259" key="14">
    <source>
        <dbReference type="Pfam" id="PF21365"/>
    </source>
</evidence>
<organism evidence="15 16">
    <name type="scientific">Asbolus verrucosus</name>
    <name type="common">Desert ironclad beetle</name>
    <dbReference type="NCBI Taxonomy" id="1661398"/>
    <lineage>
        <taxon>Eukaryota</taxon>
        <taxon>Metazoa</taxon>
        <taxon>Ecdysozoa</taxon>
        <taxon>Arthropoda</taxon>
        <taxon>Hexapoda</taxon>
        <taxon>Insecta</taxon>
        <taxon>Pterygota</taxon>
        <taxon>Neoptera</taxon>
        <taxon>Endopterygota</taxon>
        <taxon>Coleoptera</taxon>
        <taxon>Polyphaga</taxon>
        <taxon>Cucujiformia</taxon>
        <taxon>Tenebrionidae</taxon>
        <taxon>Pimeliinae</taxon>
        <taxon>Asbolus</taxon>
    </lineage>
</organism>
<dbReference type="GO" id="GO:0006491">
    <property type="term" value="P:N-glycan processing"/>
    <property type="evidence" value="ECO:0007669"/>
    <property type="project" value="TreeGrafter"/>
</dbReference>
<evidence type="ECO:0000256" key="10">
    <source>
        <dbReference type="RuleBase" id="RU361185"/>
    </source>
</evidence>
<dbReference type="InterPro" id="IPR030458">
    <property type="entry name" value="Glyco_hydro_31_AS"/>
</dbReference>
<reference evidence="15 16" key="1">
    <citation type="submission" date="2017-03" db="EMBL/GenBank/DDBJ databases">
        <title>Genome of the blue death feigning beetle - Asbolus verrucosus.</title>
        <authorList>
            <person name="Rider S.D."/>
        </authorList>
    </citation>
    <scope>NUCLEOTIDE SEQUENCE [LARGE SCALE GENOMIC DNA]</scope>
    <source>
        <strain evidence="15">Butters</strain>
        <tissue evidence="15">Head and leg muscle</tissue>
    </source>
</reference>
<dbReference type="PANTHER" id="PTHR22762">
    <property type="entry name" value="ALPHA-GLUCOSIDASE"/>
    <property type="match status" value="1"/>
</dbReference>
<dbReference type="GO" id="GO:0090599">
    <property type="term" value="F:alpha-glucosidase activity"/>
    <property type="evidence" value="ECO:0007669"/>
    <property type="project" value="UniProtKB-ARBA"/>
</dbReference>
<comment type="subcellular location">
    <subcellularLocation>
        <location evidence="1">Endoplasmic reticulum</location>
    </subcellularLocation>
</comment>
<dbReference type="InterPro" id="IPR013780">
    <property type="entry name" value="Glyco_hydro_b"/>
</dbReference>
<dbReference type="GO" id="GO:0005975">
    <property type="term" value="P:carbohydrate metabolic process"/>
    <property type="evidence" value="ECO:0007669"/>
    <property type="project" value="InterPro"/>
</dbReference>
<dbReference type="Pfam" id="PF01055">
    <property type="entry name" value="Glyco_hydro_31_2nd"/>
    <property type="match status" value="1"/>
</dbReference>
<dbReference type="OrthoDB" id="3237269at2759"/>
<dbReference type="SUPFAM" id="SSF51445">
    <property type="entry name" value="(Trans)glycosidases"/>
    <property type="match status" value="1"/>
</dbReference>
<dbReference type="Pfam" id="PF21365">
    <property type="entry name" value="Glyco_hydro_31_3rd"/>
    <property type="match status" value="1"/>
</dbReference>
<feature type="domain" description="Glycoside hydrolase family 31 N-terminal" evidence="13">
    <location>
        <begin position="72"/>
        <end position="247"/>
    </location>
</feature>
<dbReference type="InterPro" id="IPR025887">
    <property type="entry name" value="Glyco_hydro_31_N_dom"/>
</dbReference>
<dbReference type="Gene3D" id="2.60.40.1180">
    <property type="entry name" value="Golgi alpha-mannosidase II"/>
    <property type="match status" value="2"/>
</dbReference>
<name>A0A482W6B9_ASBVE</name>
<dbReference type="InterPro" id="IPR000322">
    <property type="entry name" value="Glyco_hydro_31_TIM"/>
</dbReference>